<keyword evidence="1" id="KW-0378">Hydrolase</keyword>
<reference evidence="3 4" key="1">
    <citation type="submission" date="2020-04" db="EMBL/GenBank/DDBJ databases">
        <title>Ferrimonas sp. S7 isolated from sea water.</title>
        <authorList>
            <person name="Bae S.S."/>
            <person name="Baek K."/>
        </authorList>
    </citation>
    <scope>NUCLEOTIDE SEQUENCE [LARGE SCALE GENOMIC DNA]</scope>
    <source>
        <strain evidence="3 4">S7</strain>
    </source>
</reference>
<evidence type="ECO:0000259" key="2">
    <source>
        <dbReference type="Pfam" id="PF03061"/>
    </source>
</evidence>
<sequence>MALPNRGEIPLTGYAQRFVDQLAQCRTLGIRTVEASERHIILELPYQTRIIGYPDTGVIHGGVITTLADTACGAVVVCALRHATGNVELSPTLDLRVDYMMAAKPEQPVFCYAECHKLTSAIAFVRAIVYQDDINNPVAQAVGSFMRIGPELVTEQFRKDMEGG</sequence>
<evidence type="ECO:0000313" key="3">
    <source>
        <dbReference type="EMBL" id="QIZ76125.1"/>
    </source>
</evidence>
<dbReference type="PANTHER" id="PTHR43240">
    <property type="entry name" value="1,4-DIHYDROXY-2-NAPHTHOYL-COA THIOESTERASE 1"/>
    <property type="match status" value="1"/>
</dbReference>
<proteinExistence type="predicted"/>
<dbReference type="RefSeq" id="WP_168659385.1">
    <property type="nucleotide sequence ID" value="NZ_CP051180.1"/>
</dbReference>
<dbReference type="KEGG" id="fes:HER31_03990"/>
<accession>A0A6H1UAN6</accession>
<organism evidence="3 4">
    <name type="scientific">Ferrimonas lipolytica</name>
    <dbReference type="NCBI Taxonomy" id="2724191"/>
    <lineage>
        <taxon>Bacteria</taxon>
        <taxon>Pseudomonadati</taxon>
        <taxon>Pseudomonadota</taxon>
        <taxon>Gammaproteobacteria</taxon>
        <taxon>Alteromonadales</taxon>
        <taxon>Ferrimonadaceae</taxon>
        <taxon>Ferrimonas</taxon>
    </lineage>
</organism>
<dbReference type="PANTHER" id="PTHR43240:SF7">
    <property type="entry name" value="BLR7284 PROTEIN"/>
    <property type="match status" value="1"/>
</dbReference>
<dbReference type="InterPro" id="IPR006683">
    <property type="entry name" value="Thioestr_dom"/>
</dbReference>
<evidence type="ECO:0000313" key="4">
    <source>
        <dbReference type="Proteomes" id="UP000501602"/>
    </source>
</evidence>
<name>A0A6H1UAN6_9GAMM</name>
<dbReference type="NCBIfam" id="TIGR00369">
    <property type="entry name" value="unchar_dom_1"/>
    <property type="match status" value="1"/>
</dbReference>
<dbReference type="InterPro" id="IPR003736">
    <property type="entry name" value="PAAI_dom"/>
</dbReference>
<protein>
    <submittedName>
        <fullName evidence="3">PaaI family thioesterase</fullName>
    </submittedName>
</protein>
<dbReference type="GO" id="GO:0005829">
    <property type="term" value="C:cytosol"/>
    <property type="evidence" value="ECO:0007669"/>
    <property type="project" value="TreeGrafter"/>
</dbReference>
<dbReference type="CDD" id="cd03443">
    <property type="entry name" value="PaaI_thioesterase"/>
    <property type="match status" value="1"/>
</dbReference>
<dbReference type="Proteomes" id="UP000501602">
    <property type="component" value="Chromosome"/>
</dbReference>
<dbReference type="AlphaFoldDB" id="A0A6H1UAN6"/>
<dbReference type="Gene3D" id="3.10.129.10">
    <property type="entry name" value="Hotdog Thioesterase"/>
    <property type="match status" value="1"/>
</dbReference>
<dbReference type="Pfam" id="PF03061">
    <property type="entry name" value="4HBT"/>
    <property type="match status" value="1"/>
</dbReference>
<evidence type="ECO:0000256" key="1">
    <source>
        <dbReference type="ARBA" id="ARBA00022801"/>
    </source>
</evidence>
<feature type="domain" description="Thioesterase" evidence="2">
    <location>
        <begin position="57"/>
        <end position="134"/>
    </location>
</feature>
<keyword evidence="4" id="KW-1185">Reference proteome</keyword>
<dbReference type="InterPro" id="IPR029069">
    <property type="entry name" value="HotDog_dom_sf"/>
</dbReference>
<dbReference type="EMBL" id="CP051180">
    <property type="protein sequence ID" value="QIZ76125.1"/>
    <property type="molecule type" value="Genomic_DNA"/>
</dbReference>
<gene>
    <name evidence="3" type="ORF">HER31_03990</name>
</gene>
<dbReference type="SUPFAM" id="SSF54637">
    <property type="entry name" value="Thioesterase/thiol ester dehydrase-isomerase"/>
    <property type="match status" value="1"/>
</dbReference>
<dbReference type="GO" id="GO:0061522">
    <property type="term" value="F:1,4-dihydroxy-2-naphthoyl-CoA thioesterase activity"/>
    <property type="evidence" value="ECO:0007669"/>
    <property type="project" value="TreeGrafter"/>
</dbReference>